<dbReference type="Pfam" id="PF00926">
    <property type="entry name" value="DHBP_synthase"/>
    <property type="match status" value="1"/>
</dbReference>
<dbReference type="InterPro" id="IPR000422">
    <property type="entry name" value="DHBP_synthase_RibB"/>
</dbReference>
<dbReference type="NCBIfam" id="TIGR00506">
    <property type="entry name" value="ribB"/>
    <property type="match status" value="1"/>
</dbReference>
<protein>
    <recommendedName>
        <fullName evidence="5 6">3,4-dihydroxy-2-butanone 4-phosphate synthase</fullName>
        <shortName evidence="5 6">DHBP synthase</shortName>
        <ecNumber evidence="5 6">4.1.99.12</ecNumber>
    </recommendedName>
</protein>
<feature type="binding site" evidence="5">
    <location>
        <begin position="154"/>
        <end position="158"/>
    </location>
    <ligand>
        <name>D-ribulose 5-phosphate</name>
        <dbReference type="ChEBI" id="CHEBI:58121"/>
    </ligand>
</feature>
<dbReference type="GO" id="GO:0008686">
    <property type="term" value="F:3,4-dihydroxy-2-butanone-4-phosphate synthase activity"/>
    <property type="evidence" value="ECO:0007669"/>
    <property type="project" value="UniProtKB-EC"/>
</dbReference>
<dbReference type="RefSeq" id="WP_263253208.1">
    <property type="nucleotide sequence ID" value="NZ_BAABLT010000051.1"/>
</dbReference>
<evidence type="ECO:0000313" key="8">
    <source>
        <dbReference type="Proteomes" id="UP001597018"/>
    </source>
</evidence>
<dbReference type="EMBL" id="JBHTIW010000016">
    <property type="protein sequence ID" value="MFD0921842.1"/>
    <property type="molecule type" value="Genomic_DNA"/>
</dbReference>
<keyword evidence="5 6" id="KW-0456">Lyase</keyword>
<dbReference type="PANTHER" id="PTHR21327">
    <property type="entry name" value="GTP CYCLOHYDROLASE II-RELATED"/>
    <property type="match status" value="1"/>
</dbReference>
<name>A0ABW3FU14_9PSEU</name>
<dbReference type="PANTHER" id="PTHR21327:SF18">
    <property type="entry name" value="3,4-DIHYDROXY-2-BUTANONE 4-PHOSPHATE SYNTHASE"/>
    <property type="match status" value="1"/>
</dbReference>
<comment type="caution">
    <text evidence="7">The sequence shown here is derived from an EMBL/GenBank/DDBJ whole genome shotgun (WGS) entry which is preliminary data.</text>
</comment>
<comment type="pathway">
    <text evidence="2 5 6">Cofactor biosynthesis; riboflavin biosynthesis; 2-hydroxy-3-oxobutyl phosphate from D-ribulose 5-phosphate: step 1/1.</text>
</comment>
<dbReference type="HAMAP" id="MF_00180">
    <property type="entry name" value="RibB"/>
    <property type="match status" value="1"/>
</dbReference>
<evidence type="ECO:0000256" key="3">
    <source>
        <dbReference type="ARBA" id="ARBA00022619"/>
    </source>
</evidence>
<dbReference type="Gene3D" id="3.90.870.10">
    <property type="entry name" value="DHBP synthase"/>
    <property type="match status" value="1"/>
</dbReference>
<dbReference type="InterPro" id="IPR017945">
    <property type="entry name" value="DHBP_synth_RibB-like_a/b_dom"/>
</dbReference>
<evidence type="ECO:0000313" key="7">
    <source>
        <dbReference type="EMBL" id="MFD0921842.1"/>
    </source>
</evidence>
<comment type="subunit">
    <text evidence="5 6">Homodimer.</text>
</comment>
<organism evidence="7 8">
    <name type="scientific">Saccharopolyspora rosea</name>
    <dbReference type="NCBI Taxonomy" id="524884"/>
    <lineage>
        <taxon>Bacteria</taxon>
        <taxon>Bacillati</taxon>
        <taxon>Actinomycetota</taxon>
        <taxon>Actinomycetes</taxon>
        <taxon>Pseudonocardiales</taxon>
        <taxon>Pseudonocardiaceae</taxon>
        <taxon>Saccharopolyspora</taxon>
    </lineage>
</organism>
<evidence type="ECO:0000256" key="5">
    <source>
        <dbReference type="HAMAP-Rule" id="MF_00180"/>
    </source>
</evidence>
<dbReference type="Proteomes" id="UP001597018">
    <property type="component" value="Unassembled WGS sequence"/>
</dbReference>
<sequence>MTSATAEQTTSTHQLRLDPVEDALRAFAAGAIVVVVDDADRENEGDLICAAGTATAEDIAFIVRHTTGIVCAAMAGELLDRLDIPLMTTRNRDRMSTAFTITVDARDGITTGVSAADRAHTLRLLADAGSRPDDFVQPGHIFPLRARDGGVLERRGHTEAAVDLARSAGLVPAGVLAELVNDDGTMMRGAQLREFADRHGLALISIEDLAAHRRG</sequence>
<accession>A0ABW3FU14</accession>
<keyword evidence="8" id="KW-1185">Reference proteome</keyword>
<evidence type="ECO:0000256" key="2">
    <source>
        <dbReference type="ARBA" id="ARBA00004904"/>
    </source>
</evidence>
<evidence type="ECO:0000256" key="4">
    <source>
        <dbReference type="ARBA" id="ARBA00022723"/>
    </source>
</evidence>
<comment type="catalytic activity">
    <reaction evidence="5 6">
        <text>D-ribulose 5-phosphate = (2S)-2-hydroxy-3-oxobutyl phosphate + formate + H(+)</text>
        <dbReference type="Rhea" id="RHEA:18457"/>
        <dbReference type="ChEBI" id="CHEBI:15378"/>
        <dbReference type="ChEBI" id="CHEBI:15740"/>
        <dbReference type="ChEBI" id="CHEBI:58121"/>
        <dbReference type="ChEBI" id="CHEBI:58830"/>
        <dbReference type="EC" id="4.1.99.12"/>
    </reaction>
</comment>
<keyword evidence="4 5" id="KW-0479">Metal-binding</keyword>
<comment type="similarity">
    <text evidence="5 6">Belongs to the DHBP synthase family.</text>
</comment>
<feature type="site" description="Essential for catalytic activity" evidence="5">
    <location>
        <position position="178"/>
    </location>
</feature>
<comment type="function">
    <text evidence="1 5 6">Catalyzes the conversion of D-ribulose 5-phosphate to formate and 3,4-dihydroxy-2-butanone 4-phosphate.</text>
</comment>
<feature type="binding site" evidence="5">
    <location>
        <begin position="41"/>
        <end position="42"/>
    </location>
    <ligand>
        <name>D-ribulose 5-phosphate</name>
        <dbReference type="ChEBI" id="CHEBI:58121"/>
    </ligand>
</feature>
<feature type="site" description="Essential for catalytic activity" evidence="5">
    <location>
        <position position="140"/>
    </location>
</feature>
<feature type="binding site" evidence="5">
    <location>
        <position position="157"/>
    </location>
    <ligand>
        <name>Mg(2+)</name>
        <dbReference type="ChEBI" id="CHEBI:18420"/>
        <label>2</label>
    </ligand>
</feature>
<feature type="binding site" evidence="5">
    <location>
        <position position="42"/>
    </location>
    <ligand>
        <name>Mg(2+)</name>
        <dbReference type="ChEBI" id="CHEBI:18420"/>
        <label>1</label>
    </ligand>
</feature>
<proteinExistence type="inferred from homology"/>
<keyword evidence="5 6" id="KW-0464">Manganese</keyword>
<dbReference type="SUPFAM" id="SSF55821">
    <property type="entry name" value="YrdC/RibB"/>
    <property type="match status" value="1"/>
</dbReference>
<feature type="binding site" evidence="5">
    <location>
        <position position="46"/>
    </location>
    <ligand>
        <name>D-ribulose 5-phosphate</name>
        <dbReference type="ChEBI" id="CHEBI:58121"/>
    </ligand>
</feature>
<evidence type="ECO:0000256" key="6">
    <source>
        <dbReference type="RuleBase" id="RU003843"/>
    </source>
</evidence>
<keyword evidence="5 6" id="KW-0460">Magnesium</keyword>
<gene>
    <name evidence="5 7" type="primary">ribB</name>
    <name evidence="7" type="ORF">ACFQ16_19035</name>
</gene>
<reference evidence="8" key="1">
    <citation type="journal article" date="2019" name="Int. J. Syst. Evol. Microbiol.">
        <title>The Global Catalogue of Microorganisms (GCM) 10K type strain sequencing project: providing services to taxonomists for standard genome sequencing and annotation.</title>
        <authorList>
            <consortium name="The Broad Institute Genomics Platform"/>
            <consortium name="The Broad Institute Genome Sequencing Center for Infectious Disease"/>
            <person name="Wu L."/>
            <person name="Ma J."/>
        </authorList>
    </citation>
    <scope>NUCLEOTIDE SEQUENCE [LARGE SCALE GENOMIC DNA]</scope>
    <source>
        <strain evidence="8">CCUG 56401</strain>
    </source>
</reference>
<evidence type="ECO:0000256" key="1">
    <source>
        <dbReference type="ARBA" id="ARBA00002284"/>
    </source>
</evidence>
<comment type="cofactor">
    <cofactor evidence="5 6">
        <name>Mg(2+)</name>
        <dbReference type="ChEBI" id="CHEBI:18420"/>
    </cofactor>
    <cofactor evidence="5 6">
        <name>Mn(2+)</name>
        <dbReference type="ChEBI" id="CHEBI:29035"/>
    </cofactor>
    <text evidence="5 6">Binds 2 divalent metal cations per subunit. Magnesium or manganese.</text>
</comment>
<keyword evidence="3 5" id="KW-0686">Riboflavin biosynthesis</keyword>
<dbReference type="EC" id="4.1.99.12" evidence="5 6"/>
<feature type="binding site" evidence="5">
    <location>
        <position position="42"/>
    </location>
    <ligand>
        <name>Mg(2+)</name>
        <dbReference type="ChEBI" id="CHEBI:18420"/>
        <label>2</label>
    </ligand>
</feature>